<evidence type="ECO:0000313" key="1">
    <source>
        <dbReference type="EMBL" id="EFX73746.1"/>
    </source>
</evidence>
<reference evidence="1 2" key="1">
    <citation type="journal article" date="2011" name="Science">
        <title>The ecoresponsive genome of Daphnia pulex.</title>
        <authorList>
            <person name="Colbourne J.K."/>
            <person name="Pfrender M.E."/>
            <person name="Gilbert D."/>
            <person name="Thomas W.K."/>
            <person name="Tucker A."/>
            <person name="Oakley T.H."/>
            <person name="Tokishita S."/>
            <person name="Aerts A."/>
            <person name="Arnold G.J."/>
            <person name="Basu M.K."/>
            <person name="Bauer D.J."/>
            <person name="Caceres C.E."/>
            <person name="Carmel L."/>
            <person name="Casola C."/>
            <person name="Choi J.H."/>
            <person name="Detter J.C."/>
            <person name="Dong Q."/>
            <person name="Dusheyko S."/>
            <person name="Eads B.D."/>
            <person name="Frohlich T."/>
            <person name="Geiler-Samerotte K.A."/>
            <person name="Gerlach D."/>
            <person name="Hatcher P."/>
            <person name="Jogdeo S."/>
            <person name="Krijgsveld J."/>
            <person name="Kriventseva E.V."/>
            <person name="Kultz D."/>
            <person name="Laforsch C."/>
            <person name="Lindquist E."/>
            <person name="Lopez J."/>
            <person name="Manak J.R."/>
            <person name="Muller J."/>
            <person name="Pangilinan J."/>
            <person name="Patwardhan R.P."/>
            <person name="Pitluck S."/>
            <person name="Pritham E.J."/>
            <person name="Rechtsteiner A."/>
            <person name="Rho M."/>
            <person name="Rogozin I.B."/>
            <person name="Sakarya O."/>
            <person name="Salamov A."/>
            <person name="Schaack S."/>
            <person name="Shapiro H."/>
            <person name="Shiga Y."/>
            <person name="Skalitzky C."/>
            <person name="Smith Z."/>
            <person name="Souvorov A."/>
            <person name="Sung W."/>
            <person name="Tang Z."/>
            <person name="Tsuchiya D."/>
            <person name="Tu H."/>
            <person name="Vos H."/>
            <person name="Wang M."/>
            <person name="Wolf Y.I."/>
            <person name="Yamagata H."/>
            <person name="Yamada T."/>
            <person name="Ye Y."/>
            <person name="Shaw J.R."/>
            <person name="Andrews J."/>
            <person name="Crease T.J."/>
            <person name="Tang H."/>
            <person name="Lucas S.M."/>
            <person name="Robertson H.M."/>
            <person name="Bork P."/>
            <person name="Koonin E.V."/>
            <person name="Zdobnov E.M."/>
            <person name="Grigoriev I.V."/>
            <person name="Lynch M."/>
            <person name="Boore J.L."/>
        </authorList>
    </citation>
    <scope>NUCLEOTIDE SEQUENCE [LARGE SCALE GENOMIC DNA]</scope>
</reference>
<sequence>MEWHFELAIKMPIVISRMKGYYFINEAHITVLAFFCNRLKCARLCGSAPTYVNKPPLIHSICRPPICVIVHARKNGQPDRTRSKDSKAPTLSPAYKNNGVNQIFLCSLMSHRISHICCQHL</sequence>
<dbReference type="HOGENOM" id="CLU_2040440_0_0_1"/>
<name>E9H3D6_DAPPU</name>
<dbReference type="EMBL" id="GL732588">
    <property type="protein sequence ID" value="EFX73746.1"/>
    <property type="molecule type" value="Genomic_DNA"/>
</dbReference>
<evidence type="ECO:0000313" key="2">
    <source>
        <dbReference type="Proteomes" id="UP000000305"/>
    </source>
</evidence>
<dbReference type="Proteomes" id="UP000000305">
    <property type="component" value="Unassembled WGS sequence"/>
</dbReference>
<dbReference type="AlphaFoldDB" id="E9H3D6"/>
<keyword evidence="2" id="KW-1185">Reference proteome</keyword>
<organism evidence="1 2">
    <name type="scientific">Daphnia pulex</name>
    <name type="common">Water flea</name>
    <dbReference type="NCBI Taxonomy" id="6669"/>
    <lineage>
        <taxon>Eukaryota</taxon>
        <taxon>Metazoa</taxon>
        <taxon>Ecdysozoa</taxon>
        <taxon>Arthropoda</taxon>
        <taxon>Crustacea</taxon>
        <taxon>Branchiopoda</taxon>
        <taxon>Diplostraca</taxon>
        <taxon>Cladocera</taxon>
        <taxon>Anomopoda</taxon>
        <taxon>Daphniidae</taxon>
        <taxon>Daphnia</taxon>
    </lineage>
</organism>
<proteinExistence type="predicted"/>
<accession>E9H3D6</accession>
<dbReference type="KEGG" id="dpx:DAPPUDRAFT_307581"/>
<gene>
    <name evidence="1" type="ORF">DAPPUDRAFT_307581</name>
</gene>
<dbReference type="InParanoid" id="E9H3D6"/>
<protein>
    <submittedName>
        <fullName evidence="1">Uncharacterized protein</fullName>
    </submittedName>
</protein>